<dbReference type="AlphaFoldDB" id="A0A5N4DU84"/>
<reference evidence="1 2" key="1">
    <citation type="journal article" date="2019" name="Mol. Ecol. Resour.">
        <title>Improving Illumina assemblies with Hi-C and long reads: an example with the North African dromedary.</title>
        <authorList>
            <person name="Elbers J.P."/>
            <person name="Rogers M.F."/>
            <person name="Perelman P.L."/>
            <person name="Proskuryakova A.A."/>
            <person name="Serdyukova N.A."/>
            <person name="Johnson W.E."/>
            <person name="Horin P."/>
            <person name="Corander J."/>
            <person name="Murphy D."/>
            <person name="Burger P.A."/>
        </authorList>
    </citation>
    <scope>NUCLEOTIDE SEQUENCE [LARGE SCALE GENOMIC DNA]</scope>
    <source>
        <strain evidence="1">Drom800</strain>
        <tissue evidence="1">Blood</tissue>
    </source>
</reference>
<evidence type="ECO:0000313" key="1">
    <source>
        <dbReference type="EMBL" id="KAB1274753.1"/>
    </source>
</evidence>
<comment type="caution">
    <text evidence="1">The sequence shown here is derived from an EMBL/GenBank/DDBJ whole genome shotgun (WGS) entry which is preliminary data.</text>
</comment>
<gene>
    <name evidence="1" type="ORF">Cadr_000012264</name>
</gene>
<keyword evidence="2" id="KW-1185">Reference proteome</keyword>
<dbReference type="EMBL" id="JWIN03000009">
    <property type="protein sequence ID" value="KAB1274753.1"/>
    <property type="molecule type" value="Genomic_DNA"/>
</dbReference>
<protein>
    <submittedName>
        <fullName evidence="1">Uncharacterized protein</fullName>
    </submittedName>
</protein>
<accession>A0A5N4DU84</accession>
<organism evidence="1 2">
    <name type="scientific">Camelus dromedarius</name>
    <name type="common">Dromedary</name>
    <name type="synonym">Arabian camel</name>
    <dbReference type="NCBI Taxonomy" id="9838"/>
    <lineage>
        <taxon>Eukaryota</taxon>
        <taxon>Metazoa</taxon>
        <taxon>Chordata</taxon>
        <taxon>Craniata</taxon>
        <taxon>Vertebrata</taxon>
        <taxon>Euteleostomi</taxon>
        <taxon>Mammalia</taxon>
        <taxon>Eutheria</taxon>
        <taxon>Laurasiatheria</taxon>
        <taxon>Artiodactyla</taxon>
        <taxon>Tylopoda</taxon>
        <taxon>Camelidae</taxon>
        <taxon>Camelus</taxon>
    </lineage>
</organism>
<proteinExistence type="predicted"/>
<sequence length="118" mass="12683">MPCKLKTESLLSQTPLALLSSYQTLNLILRPTPFCNPQPPAPAAGDGSELPLPLPLESGWTAEYERFGRAQGGTGCSWIGGGGGWCGRRGLTWKYHRGLRARRSHLIRLGGLTKLPGG</sequence>
<evidence type="ECO:0000313" key="2">
    <source>
        <dbReference type="Proteomes" id="UP000299084"/>
    </source>
</evidence>
<dbReference type="Proteomes" id="UP000299084">
    <property type="component" value="Unassembled WGS sequence"/>
</dbReference>
<name>A0A5N4DU84_CAMDR</name>